<comment type="similarity">
    <text evidence="2">Belongs to the TFIIA subunit 1 family.</text>
</comment>
<protein>
    <recommendedName>
        <fullName evidence="8">Transcription initiation factor IIA large subunit-like</fullName>
    </recommendedName>
</protein>
<evidence type="ECO:0000256" key="4">
    <source>
        <dbReference type="ARBA" id="ARBA00023242"/>
    </source>
</evidence>
<dbReference type="SMART" id="SM01371">
    <property type="entry name" value="TFIIA"/>
    <property type="match status" value="1"/>
</dbReference>
<keyword evidence="3" id="KW-0804">Transcription</keyword>
<gene>
    <name evidence="6" type="ORF">HUJ06_007378</name>
</gene>
<comment type="subcellular location">
    <subcellularLocation>
        <location evidence="1">Nucleus</location>
    </subcellularLocation>
</comment>
<dbReference type="InterPro" id="IPR009088">
    <property type="entry name" value="TFIIA_b-brl"/>
</dbReference>
<dbReference type="GO" id="GO:0006367">
    <property type="term" value="P:transcription initiation at RNA polymerase II promoter"/>
    <property type="evidence" value="ECO:0007669"/>
    <property type="project" value="InterPro"/>
</dbReference>
<keyword evidence="7" id="KW-1185">Reference proteome</keyword>
<dbReference type="PANTHER" id="PTHR12694">
    <property type="entry name" value="TRANSCRIPTION INITIATION FACTOR IIA SUBUNIT 1"/>
    <property type="match status" value="1"/>
</dbReference>
<reference evidence="6 7" key="1">
    <citation type="journal article" date="2020" name="Mol. Biol. Evol.">
        <title>Distinct Expression and Methylation Patterns for Genes with Different Fates following a Single Whole-Genome Duplication in Flowering Plants.</title>
        <authorList>
            <person name="Shi T."/>
            <person name="Rahmani R.S."/>
            <person name="Gugger P.F."/>
            <person name="Wang M."/>
            <person name="Li H."/>
            <person name="Zhang Y."/>
            <person name="Li Z."/>
            <person name="Wang Q."/>
            <person name="Van de Peer Y."/>
            <person name="Marchal K."/>
            <person name="Chen J."/>
        </authorList>
    </citation>
    <scope>NUCLEOTIDE SEQUENCE [LARGE SCALE GENOMIC DNA]</scope>
    <source>
        <tissue evidence="6">Leaf</tissue>
    </source>
</reference>
<feature type="region of interest" description="Disordered" evidence="5">
    <location>
        <begin position="283"/>
        <end position="337"/>
    </location>
</feature>
<dbReference type="EMBL" id="DUZY01000004">
    <property type="protein sequence ID" value="DAD36737.1"/>
    <property type="molecule type" value="Genomic_DNA"/>
</dbReference>
<name>A0A822YW23_NELNU</name>
<comment type="caution">
    <text evidence="6">The sequence shown here is derived from an EMBL/GenBank/DDBJ whole genome shotgun (WGS) entry which is preliminary data.</text>
</comment>
<dbReference type="SUPFAM" id="SSF50784">
    <property type="entry name" value="Transcription factor IIA (TFIIA), beta-barrel domain"/>
    <property type="match status" value="1"/>
</dbReference>
<feature type="compositionally biased region" description="Acidic residues" evidence="5">
    <location>
        <begin position="310"/>
        <end position="335"/>
    </location>
</feature>
<evidence type="ECO:0000313" key="6">
    <source>
        <dbReference type="EMBL" id="DAD36737.1"/>
    </source>
</evidence>
<dbReference type="AlphaFoldDB" id="A0A822YW23"/>
<proteinExistence type="inferred from homology"/>
<dbReference type="InterPro" id="IPR004855">
    <property type="entry name" value="TFIIA_asu/bsu"/>
</dbReference>
<dbReference type="FunFam" id="1.10.287.100:FF:000001">
    <property type="entry name" value="Transcription initiation factor IIA subunit"/>
    <property type="match status" value="1"/>
</dbReference>
<dbReference type="Gene3D" id="1.10.287.100">
    <property type="match status" value="1"/>
</dbReference>
<dbReference type="Proteomes" id="UP000607653">
    <property type="component" value="Unassembled WGS sequence"/>
</dbReference>
<dbReference type="FunFam" id="2.30.18.10:FF:000005">
    <property type="entry name" value="transcription initiation factor IIA large subunit"/>
    <property type="match status" value="1"/>
</dbReference>
<evidence type="ECO:0000256" key="2">
    <source>
        <dbReference type="ARBA" id="ARBA00010059"/>
    </source>
</evidence>
<dbReference type="Pfam" id="PF03153">
    <property type="entry name" value="TFIIA"/>
    <property type="match status" value="2"/>
</dbReference>
<evidence type="ECO:0008006" key="8">
    <source>
        <dbReference type="Google" id="ProtNLM"/>
    </source>
</evidence>
<evidence type="ECO:0000256" key="5">
    <source>
        <dbReference type="SAM" id="MobiDB-lite"/>
    </source>
</evidence>
<keyword evidence="4" id="KW-0539">Nucleus</keyword>
<dbReference type="CDD" id="cd07976">
    <property type="entry name" value="TFIIA_alpha_beta_like"/>
    <property type="match status" value="2"/>
</dbReference>
<organism evidence="6 7">
    <name type="scientific">Nelumbo nucifera</name>
    <name type="common">Sacred lotus</name>
    <dbReference type="NCBI Taxonomy" id="4432"/>
    <lineage>
        <taxon>Eukaryota</taxon>
        <taxon>Viridiplantae</taxon>
        <taxon>Streptophyta</taxon>
        <taxon>Embryophyta</taxon>
        <taxon>Tracheophyta</taxon>
        <taxon>Spermatophyta</taxon>
        <taxon>Magnoliopsida</taxon>
        <taxon>Proteales</taxon>
        <taxon>Nelumbonaceae</taxon>
        <taxon>Nelumbo</taxon>
    </lineage>
</organism>
<dbReference type="Gene3D" id="2.30.18.10">
    <property type="entry name" value="Transcription factor IIA (TFIIA), beta-barrel domain"/>
    <property type="match status" value="1"/>
</dbReference>
<sequence length="410" mass="45692">MSTSVSAVYLHVVDAVVSKLRDEFINEGVDDSVLNELQGLWELKMMQCGVVQGPIERNSAPRGSGVPTPVHDLNVPYEGTEEYETPTAEMLFPPTPLQTPMQTPLPVEPGAYPYTPVGHSEYGTVPDTGAASADMKAGKPAPYMQPPSPWMNQRPLGVDVNVAYEEAREDEEGGGISQPQPPIKDFFMMTSGKRKREDYQPHILPNGYIPQQDGSGDSLDCSLQEKNSSNEAYAGTLHNRLKLQERKKADAAIASIIRMRRHSLTIPQCDGFDDVYDDGVRTEDYNTPSYYDPIPGNEVGTPKRTKAEASEDEEPPLNEDDDDEVDDLEQGDEEPNTNHLVLAQFEKVNRTKSKWKCTLKDGIMRLNNKDILFTKVSNNFLSTFLDLTLSIFLICSISTNQCFLKIQERL</sequence>
<dbReference type="GO" id="GO:0005672">
    <property type="term" value="C:transcription factor TFIIA complex"/>
    <property type="evidence" value="ECO:0007669"/>
    <property type="project" value="InterPro"/>
</dbReference>
<evidence type="ECO:0000256" key="1">
    <source>
        <dbReference type="ARBA" id="ARBA00004123"/>
    </source>
</evidence>
<evidence type="ECO:0000256" key="3">
    <source>
        <dbReference type="ARBA" id="ARBA00023163"/>
    </source>
</evidence>
<dbReference type="PANTHER" id="PTHR12694:SF8">
    <property type="entry name" value="TRANSCRIPTION INITIATION FACTOR IIA SUBUNIT 1"/>
    <property type="match status" value="1"/>
</dbReference>
<dbReference type="SUPFAM" id="SSF47396">
    <property type="entry name" value="Transcription factor IIA (TFIIA), alpha-helical domain"/>
    <property type="match status" value="1"/>
</dbReference>
<evidence type="ECO:0000313" key="7">
    <source>
        <dbReference type="Proteomes" id="UP000607653"/>
    </source>
</evidence>
<accession>A0A822YW23</accession>